<dbReference type="Gene3D" id="3.30.450.20">
    <property type="entry name" value="PAS domain"/>
    <property type="match status" value="1"/>
</dbReference>
<dbReference type="CDD" id="cd00130">
    <property type="entry name" value="PAS"/>
    <property type="match status" value="1"/>
</dbReference>
<dbReference type="SUPFAM" id="SSF141868">
    <property type="entry name" value="EAL domain-like"/>
    <property type="match status" value="1"/>
</dbReference>
<dbReference type="NCBIfam" id="TIGR00254">
    <property type="entry name" value="GGDEF"/>
    <property type="match status" value="1"/>
</dbReference>
<dbReference type="InterPro" id="IPR035919">
    <property type="entry name" value="EAL_sf"/>
</dbReference>
<dbReference type="PROSITE" id="PS50887">
    <property type="entry name" value="GGDEF"/>
    <property type="match status" value="1"/>
</dbReference>
<keyword evidence="1" id="KW-1133">Transmembrane helix</keyword>
<dbReference type="InterPro" id="IPR029150">
    <property type="entry name" value="dCache_3"/>
</dbReference>
<dbReference type="Pfam" id="PF00563">
    <property type="entry name" value="EAL"/>
    <property type="match status" value="1"/>
</dbReference>
<dbReference type="Proteomes" id="UP000275461">
    <property type="component" value="Unassembled WGS sequence"/>
</dbReference>
<dbReference type="CDD" id="cd01948">
    <property type="entry name" value="EAL"/>
    <property type="match status" value="1"/>
</dbReference>
<dbReference type="PANTHER" id="PTHR44757:SF2">
    <property type="entry name" value="BIOFILM ARCHITECTURE MAINTENANCE PROTEIN MBAA"/>
    <property type="match status" value="1"/>
</dbReference>
<evidence type="ECO:0000259" key="3">
    <source>
        <dbReference type="PROSITE" id="PS50887"/>
    </source>
</evidence>
<feature type="transmembrane region" description="Helical" evidence="1">
    <location>
        <begin position="307"/>
        <end position="327"/>
    </location>
</feature>
<accession>A0A498C151</accession>
<dbReference type="SUPFAM" id="SSF55785">
    <property type="entry name" value="PYP-like sensor domain (PAS domain)"/>
    <property type="match status" value="1"/>
</dbReference>
<organism evidence="4 5">
    <name type="scientific">Alkalispirillum mobile</name>
    <dbReference type="NCBI Taxonomy" id="85925"/>
    <lineage>
        <taxon>Bacteria</taxon>
        <taxon>Pseudomonadati</taxon>
        <taxon>Pseudomonadota</taxon>
        <taxon>Gammaproteobacteria</taxon>
        <taxon>Chromatiales</taxon>
        <taxon>Ectothiorhodospiraceae</taxon>
        <taxon>Alkalispirillum</taxon>
    </lineage>
</organism>
<dbReference type="Gene3D" id="3.20.20.450">
    <property type="entry name" value="EAL domain"/>
    <property type="match status" value="1"/>
</dbReference>
<name>A0A498C151_9GAMM</name>
<keyword evidence="5" id="KW-1185">Reference proteome</keyword>
<dbReference type="Pfam" id="PF00990">
    <property type="entry name" value="GGDEF"/>
    <property type="match status" value="1"/>
</dbReference>
<dbReference type="PROSITE" id="PS50883">
    <property type="entry name" value="EAL"/>
    <property type="match status" value="1"/>
</dbReference>
<dbReference type="Pfam" id="PF14827">
    <property type="entry name" value="dCache_3"/>
    <property type="match status" value="1"/>
</dbReference>
<evidence type="ECO:0000259" key="2">
    <source>
        <dbReference type="PROSITE" id="PS50883"/>
    </source>
</evidence>
<dbReference type="InterPro" id="IPR000014">
    <property type="entry name" value="PAS"/>
</dbReference>
<dbReference type="PANTHER" id="PTHR44757">
    <property type="entry name" value="DIGUANYLATE CYCLASE DGCP"/>
    <property type="match status" value="1"/>
</dbReference>
<dbReference type="InterPro" id="IPR052155">
    <property type="entry name" value="Biofilm_reg_signaling"/>
</dbReference>
<dbReference type="SMART" id="SM00267">
    <property type="entry name" value="GGDEF"/>
    <property type="match status" value="1"/>
</dbReference>
<dbReference type="InterPro" id="IPR029787">
    <property type="entry name" value="Nucleotide_cyclase"/>
</dbReference>
<gene>
    <name evidence="4" type="ORF">DFR31_1962</name>
</gene>
<evidence type="ECO:0000313" key="5">
    <source>
        <dbReference type="Proteomes" id="UP000275461"/>
    </source>
</evidence>
<dbReference type="EMBL" id="RCDA01000002">
    <property type="protein sequence ID" value="RLK48847.1"/>
    <property type="molecule type" value="Genomic_DNA"/>
</dbReference>
<dbReference type="SMART" id="SM00052">
    <property type="entry name" value="EAL"/>
    <property type="match status" value="1"/>
</dbReference>
<comment type="caution">
    <text evidence="4">The sequence shown here is derived from an EMBL/GenBank/DDBJ whole genome shotgun (WGS) entry which is preliminary data.</text>
</comment>
<dbReference type="RefSeq" id="WP_121442476.1">
    <property type="nucleotide sequence ID" value="NZ_RCDA01000002.1"/>
</dbReference>
<proteinExistence type="predicted"/>
<dbReference type="AlphaFoldDB" id="A0A498C151"/>
<feature type="domain" description="EAL" evidence="2">
    <location>
        <begin position="693"/>
        <end position="940"/>
    </location>
</feature>
<sequence length="940" mass="103716">MSEQTSKRARFRLGLTWRVIALTSLVLLGLAALVTSLGHDTLERQFQESRDASHARHHREAELALERAEESLRELAGVVAGAPGLAQALAQGNAPHANQVLRAHWPTLELDAGVEQIRLYREDGTVLAGRGEESLVAPERLDDWLAQVLDTDRPLGELHCCDHCRHYTLLPVLLDGESVGIVMLSRSLADLTRQLHAVTGNDVALLLRGDERPEGADPERWLENWDGQLQAITRQAQTLPQLHLVAEAVEWSALSREPARFEHGDRTVEVHAIPLTEQTESQSGGHLLLVSDISSQLQAIQAHTRNLFLVALAGWVAAEIMLLLILWQPMHRLRRLAQVLPGLASGGFSQARTAIPEQHARLADEIDLLESTTLDLADQLETLEGEVHRRGRQVADQLRALGQERDFIGSLLDTAHVFIVSQDASGRITLVNDYALSTMECSAGDLIGEPFDVAFPGLVPAGRDTGIPHEEERPLQTPGRGERIVAWYHAPLAVGHDEPPGRISVGLDITERKAAEARLTWLAQRDALTGLHNRRYFQETLDRALAKGGRGAVLLADLDKFRDVNELSGHQAGDELLRLVADTLQQNLEHRSVIARLGGDEFALLLEHADADQATQVAQHVARLLEDVGLSIGNQRHRASASIGIVLYPDHGNAPEDVMASADVAMYKAKENRARPWHLLHAIDTVKDELEQRVYWVDQLHQALEGDTFELMVQPIMRLADRSVRHYEVLVRMRNTDQELLMPGRFIPFAEHSGQIVQLDRWVLRAALRLLKRVQADGISLAVNLSGQSLHDDGLTDYLTAELQASGANPHQLILEITETAAVTDFSTARGVLQGIRELGCRTALDDFGVGFSSFHYLGQLPVDYIKIDGSFIRSLTHNDDSRVIVKAIADIAAGFGKEAIAEFVDQEALVPLLQDYRIAFGQGYHLGRPVPVAEAFGHG</sequence>
<keyword evidence="1" id="KW-0812">Transmembrane</keyword>
<evidence type="ECO:0000313" key="4">
    <source>
        <dbReference type="EMBL" id="RLK48847.1"/>
    </source>
</evidence>
<reference evidence="4 5" key="1">
    <citation type="submission" date="2018-10" db="EMBL/GenBank/DDBJ databases">
        <title>Genomic Encyclopedia of Type Strains, Phase IV (KMG-IV): sequencing the most valuable type-strain genomes for metagenomic binning, comparative biology and taxonomic classification.</title>
        <authorList>
            <person name="Goeker M."/>
        </authorList>
    </citation>
    <scope>NUCLEOTIDE SEQUENCE [LARGE SCALE GENOMIC DNA]</scope>
    <source>
        <strain evidence="4 5">DSM 12769</strain>
    </source>
</reference>
<dbReference type="SUPFAM" id="SSF55073">
    <property type="entry name" value="Nucleotide cyclase"/>
    <property type="match status" value="1"/>
</dbReference>
<feature type="domain" description="GGDEF" evidence="3">
    <location>
        <begin position="549"/>
        <end position="682"/>
    </location>
</feature>
<dbReference type="OrthoDB" id="9787514at2"/>
<keyword evidence="1" id="KW-0472">Membrane</keyword>
<dbReference type="Gene3D" id="3.30.70.270">
    <property type="match status" value="1"/>
</dbReference>
<evidence type="ECO:0000256" key="1">
    <source>
        <dbReference type="SAM" id="Phobius"/>
    </source>
</evidence>
<dbReference type="InterPro" id="IPR001633">
    <property type="entry name" value="EAL_dom"/>
</dbReference>
<dbReference type="CDD" id="cd01949">
    <property type="entry name" value="GGDEF"/>
    <property type="match status" value="1"/>
</dbReference>
<dbReference type="InterPro" id="IPR035965">
    <property type="entry name" value="PAS-like_dom_sf"/>
</dbReference>
<dbReference type="InterPro" id="IPR043128">
    <property type="entry name" value="Rev_trsase/Diguanyl_cyclase"/>
</dbReference>
<dbReference type="InterPro" id="IPR000160">
    <property type="entry name" value="GGDEF_dom"/>
</dbReference>
<protein>
    <submittedName>
        <fullName evidence="4">Diguanylate cyclase (GGDEF)-like protein</fullName>
    </submittedName>
</protein>